<gene>
    <name evidence="1" type="ORF">H4317_01885</name>
</gene>
<dbReference type="EMBL" id="CP060202">
    <property type="protein sequence ID" value="QNH62601.1"/>
    <property type="molecule type" value="Genomic_DNA"/>
</dbReference>
<dbReference type="KEGG" id="hsk:H4317_01885"/>
<keyword evidence="2" id="KW-1185">Reference proteome</keyword>
<dbReference type="AlphaFoldDB" id="A0A7G7W8A8"/>
<accession>A0A7G7W8A8</accession>
<evidence type="ECO:0000313" key="1">
    <source>
        <dbReference type="EMBL" id="QNH62601.1"/>
    </source>
</evidence>
<dbReference type="RefSeq" id="WP_185888507.1">
    <property type="nucleotide sequence ID" value="NZ_CP060202.1"/>
</dbReference>
<dbReference type="Proteomes" id="UP000515489">
    <property type="component" value="Chromosome"/>
</dbReference>
<evidence type="ECO:0000313" key="2">
    <source>
        <dbReference type="Proteomes" id="UP000515489"/>
    </source>
</evidence>
<sequence>MDSTASTPQTPPIPTIPLGVTDQQNTALLEDTLNLLNAGIPSQASEHGLAEIERWQEVLRASERTGLAKIIQELDTLREQLAASDTKPHELAETLATLGAETTKVADEVRDDYSGPLTQLGKVLIKIGSSLSR</sequence>
<reference evidence="1 2" key="1">
    <citation type="submission" date="2020-08" db="EMBL/GenBank/DDBJ databases">
        <title>Hymenobacter sp. S2-20-2 genome sequencing.</title>
        <authorList>
            <person name="Jin L."/>
        </authorList>
    </citation>
    <scope>NUCLEOTIDE SEQUENCE [LARGE SCALE GENOMIC DNA]</scope>
    <source>
        <strain evidence="1 2">S2-20-2</strain>
    </source>
</reference>
<name>A0A7G7W8A8_9BACT</name>
<organism evidence="1 2">
    <name type="scientific">Hymenobacter sediminicola</name>
    <dbReference type="NCBI Taxonomy" id="2761579"/>
    <lineage>
        <taxon>Bacteria</taxon>
        <taxon>Pseudomonadati</taxon>
        <taxon>Bacteroidota</taxon>
        <taxon>Cytophagia</taxon>
        <taxon>Cytophagales</taxon>
        <taxon>Hymenobacteraceae</taxon>
        <taxon>Hymenobacter</taxon>
    </lineage>
</organism>
<protein>
    <submittedName>
        <fullName evidence="1">Uncharacterized protein</fullName>
    </submittedName>
</protein>
<proteinExistence type="predicted"/>